<dbReference type="InterPro" id="IPR030465">
    <property type="entry name" value="CEP131"/>
</dbReference>
<keyword evidence="4" id="KW-1185">Reference proteome</keyword>
<dbReference type="PANTHER" id="PTHR31540">
    <property type="entry name" value="CENTROSOMAL PROTEIN OF 131 KDA"/>
    <property type="match status" value="1"/>
</dbReference>
<dbReference type="Proteomes" id="UP000747542">
    <property type="component" value="Unassembled WGS sequence"/>
</dbReference>
<feature type="compositionally biased region" description="Polar residues" evidence="2">
    <location>
        <begin position="511"/>
        <end position="525"/>
    </location>
</feature>
<feature type="compositionally biased region" description="Basic and acidic residues" evidence="2">
    <location>
        <begin position="449"/>
        <end position="466"/>
    </location>
</feature>
<organism evidence="3 4">
    <name type="scientific">Homarus americanus</name>
    <name type="common">American lobster</name>
    <dbReference type="NCBI Taxonomy" id="6706"/>
    <lineage>
        <taxon>Eukaryota</taxon>
        <taxon>Metazoa</taxon>
        <taxon>Ecdysozoa</taxon>
        <taxon>Arthropoda</taxon>
        <taxon>Crustacea</taxon>
        <taxon>Multicrustacea</taxon>
        <taxon>Malacostraca</taxon>
        <taxon>Eumalacostraca</taxon>
        <taxon>Eucarida</taxon>
        <taxon>Decapoda</taxon>
        <taxon>Pleocyemata</taxon>
        <taxon>Astacidea</taxon>
        <taxon>Nephropoidea</taxon>
        <taxon>Nephropidae</taxon>
        <taxon>Homarus</taxon>
    </lineage>
</organism>
<feature type="region of interest" description="Disordered" evidence="2">
    <location>
        <begin position="1"/>
        <end position="91"/>
    </location>
</feature>
<keyword evidence="1" id="KW-0175">Coiled coil</keyword>
<comment type="caution">
    <text evidence="3">The sequence shown here is derived from an EMBL/GenBank/DDBJ whole genome shotgun (WGS) entry which is preliminary data.</text>
</comment>
<evidence type="ECO:0000313" key="3">
    <source>
        <dbReference type="EMBL" id="KAG7162144.1"/>
    </source>
</evidence>
<feature type="compositionally biased region" description="Polar residues" evidence="2">
    <location>
        <begin position="535"/>
        <end position="549"/>
    </location>
</feature>
<evidence type="ECO:0000256" key="2">
    <source>
        <dbReference type="SAM" id="MobiDB-lite"/>
    </source>
</evidence>
<gene>
    <name evidence="3" type="primary">cep131-L</name>
    <name evidence="3" type="ORF">Hamer_G010806</name>
</gene>
<evidence type="ECO:0000313" key="4">
    <source>
        <dbReference type="Proteomes" id="UP000747542"/>
    </source>
</evidence>
<evidence type="ECO:0000256" key="1">
    <source>
        <dbReference type="SAM" id="Coils"/>
    </source>
</evidence>
<proteinExistence type="predicted"/>
<dbReference type="GO" id="GO:0005929">
    <property type="term" value="C:cilium"/>
    <property type="evidence" value="ECO:0007669"/>
    <property type="project" value="GOC"/>
</dbReference>
<feature type="region of interest" description="Disordered" evidence="2">
    <location>
        <begin position="949"/>
        <end position="973"/>
    </location>
</feature>
<dbReference type="GO" id="GO:0035735">
    <property type="term" value="P:intraciliary transport involved in cilium assembly"/>
    <property type="evidence" value="ECO:0007669"/>
    <property type="project" value="InterPro"/>
</dbReference>
<sequence length="1168" mass="134061">MLEERPNIRRRVGSARSGLSRVGSARPSSGRVSSARPSSDTRRPKLHTGRPSSAPAPSRPSSAPPPGRTGPYPVNRTCVGSSSIKSHDVSHLNLKVEGKSIRSVAYTPRRHQPVSRGSLRVISSHGYSAGGKRKQFFSSHKSGSLEKHELGSDSESSGMGFGSTYTLPLPVNQPIIYGSALSFEHPYADKTGVGYDATLERDEERSYIENKLGSTYTLKNTVSVTSGEEFEFPDRPVRRSLEAGAERSDNLYHLHNSSYFNQATVDQRNFSSDRTAVSDIQREFNDSAYNRRSQLLSSRCGDVRIKGNSSHDVHHNGVSLLKRDTDTTSNDGSECTVMSLGRKIQIMASAQPSRQLDHDNKDENWDTEWKQLLKQNHELLLRLSSREDLRSPDNTPGYDYEKTVLVHDSGVQTSFIKDADEKGSLDCTAGVKSPEPVIYSEYDGGDERLHFHMEDKNPDDNERRESYTNSESPECVLEDIIEESSLSDKSTPRRLVNNSDAMEETHKNPNGDPNPNENLVQSSPEDVSESREIPQSESSEYVSKTSVESPENPPLTLFSSSANISCATDLPTYRTGSAITYVVRSRFSRERMKPQSSKDLLEALQMIEDEEKKDSESHETKDSPAIKLDGGTREEPSVFVLGDGVSMSHSYESTAYEVDSGAKPSSSVHRTVGSKSLDLKKSSVSLMSNECEATLPVLQVLVEKVFLFTQDLAERWKQGNADEAERLLEHICIQEGRKEDPKKCPDLHTKCEEKIRKKQEESEARIQKNIELIRKLMDDKKLLTEQCERMHRTERLAEKKHADKIKLLEERHSQEMKNSRERVLASEQEKREKWTQQKTKVIKETTYRGLETKMKDLSAKHRDEVSQLKAQHWEAMKETEEKFVSQLRAQEDELKKKYEQEKEEACKREREREQQRLEVELRQSEQLALSRMETVRKQHERDLKSLIEEHHRTQERIRSENEAASRDATKEKERLKDEYENKIRLLIRSHEDDTAVLRQKDEKSRSEWREQFLKEHNEARLQAERELRERLKRQRDKEIERAIKEIQLETSTREEQDHRAFEMKIKNLRERYENELNELEASERGARSRYLEMKSILAQKEEEIVYFRARLHTQDLELQVKLSAQNQSETVVSSRSQSRAACHLHNKAPNYPILSLFKVRSLESWMMI</sequence>
<feature type="region of interest" description="Disordered" evidence="2">
    <location>
        <begin position="130"/>
        <end position="158"/>
    </location>
</feature>
<feature type="compositionally biased region" description="Low complexity" evidence="2">
    <location>
        <begin position="49"/>
        <end position="61"/>
    </location>
</feature>
<protein>
    <submittedName>
        <fullName evidence="3">Centrosomal protein of 131 kDa-like</fullName>
    </submittedName>
</protein>
<dbReference type="PANTHER" id="PTHR31540:SF1">
    <property type="entry name" value="CENTROSOMAL PROTEIN OF 131 KDA"/>
    <property type="match status" value="1"/>
</dbReference>
<accession>A0A8J5JZ94</accession>
<feature type="coiled-coil region" evidence="1">
    <location>
        <begin position="1009"/>
        <end position="1089"/>
    </location>
</feature>
<feature type="region of interest" description="Disordered" evidence="2">
    <location>
        <begin position="449"/>
        <end position="559"/>
    </location>
</feature>
<dbReference type="EMBL" id="JAHLQT010028013">
    <property type="protein sequence ID" value="KAG7162144.1"/>
    <property type="molecule type" value="Genomic_DNA"/>
</dbReference>
<dbReference type="AlphaFoldDB" id="A0A8J5JZ94"/>
<name>A0A8J5JZ94_HOMAM</name>
<feature type="compositionally biased region" description="Low complexity" evidence="2">
    <location>
        <begin position="20"/>
        <end position="38"/>
    </location>
</feature>
<reference evidence="3" key="1">
    <citation type="journal article" date="2021" name="Sci. Adv.">
        <title>The American lobster genome reveals insights on longevity, neural, and immune adaptations.</title>
        <authorList>
            <person name="Polinski J.M."/>
            <person name="Zimin A.V."/>
            <person name="Clark K.F."/>
            <person name="Kohn A.B."/>
            <person name="Sadowski N."/>
            <person name="Timp W."/>
            <person name="Ptitsyn A."/>
            <person name="Khanna P."/>
            <person name="Romanova D.Y."/>
            <person name="Williams P."/>
            <person name="Greenwood S.J."/>
            <person name="Moroz L.L."/>
            <person name="Walt D.R."/>
            <person name="Bodnar A.G."/>
        </authorList>
    </citation>
    <scope>NUCLEOTIDE SEQUENCE</scope>
    <source>
        <strain evidence="3">GMGI-L3</strain>
    </source>
</reference>
<feature type="region of interest" description="Disordered" evidence="2">
    <location>
        <begin position="610"/>
        <end position="631"/>
    </location>
</feature>